<dbReference type="STRING" id="525254.HMPREF0072_0858"/>
<dbReference type="HOGENOM" id="CLU_084726_1_0_9"/>
<dbReference type="GO" id="GO:0043571">
    <property type="term" value="P:maintenance of CRISPR repeat elements"/>
    <property type="evidence" value="ECO:0007669"/>
    <property type="project" value="InterPro"/>
</dbReference>
<dbReference type="EMBL" id="ABYO01000191">
    <property type="protein sequence ID" value="EEI86600.1"/>
    <property type="molecule type" value="Genomic_DNA"/>
</dbReference>
<dbReference type="InterPro" id="IPR021124">
    <property type="entry name" value="CRISPR-assoc_prot_Cas5"/>
</dbReference>
<name>C2BET8_9FIRM</name>
<dbReference type="InterPro" id="IPR013422">
    <property type="entry name" value="CRISPR-assoc_prot_Cas5_N"/>
</dbReference>
<dbReference type="AlphaFoldDB" id="C2BET8"/>
<sequence length="244" mass="28410">MIIVKTILLKLTGPMQSWGTSSRFETRTSDYYPSKSGVIGIIAASFGYERDEDEKIQKLNDLDFAVRVDQEGVLKKDYHIARKVKPNGELERTYVTNRYYMEDAVFVVAISHEDDKWMEEILQGLKYPYFQPFMGRRSCPLPARFILGTNEEGPIEALENLDWQAADWFKKKNKNYRADIYADKDLLPENSHTIRNDRVVSFSQKERKFGPRFEARSSLVMAKSDKDPFDVFESLEGQLCIYQE</sequence>
<dbReference type="eggNOG" id="ENOG502ZBPB">
    <property type="taxonomic scope" value="Bacteria"/>
</dbReference>
<dbReference type="Pfam" id="PF09704">
    <property type="entry name" value="Cas_Cas5d"/>
    <property type="match status" value="1"/>
</dbReference>
<proteinExistence type="predicted"/>
<evidence type="ECO:0000313" key="2">
    <source>
        <dbReference type="EMBL" id="EEI86600.1"/>
    </source>
</evidence>
<evidence type="ECO:0000313" key="3">
    <source>
        <dbReference type="Proteomes" id="UP000005984"/>
    </source>
</evidence>
<accession>C2BET8</accession>
<dbReference type="Proteomes" id="UP000005984">
    <property type="component" value="Unassembled WGS sequence"/>
</dbReference>
<gene>
    <name evidence="2" type="primary">casD</name>
    <name evidence="2" type="ORF">HMPREF0072_0858</name>
</gene>
<dbReference type="CDD" id="cd09756">
    <property type="entry name" value="Cas5_I-E"/>
    <property type="match status" value="1"/>
</dbReference>
<comment type="caution">
    <text evidence="2">The sequence shown here is derived from an EMBL/GenBank/DDBJ whole genome shotgun (WGS) entry which is preliminary data.</text>
</comment>
<keyword evidence="3" id="KW-1185">Reference proteome</keyword>
<keyword evidence="1" id="KW-0051">Antiviral defense</keyword>
<dbReference type="GO" id="GO:0051607">
    <property type="term" value="P:defense response to virus"/>
    <property type="evidence" value="ECO:0007669"/>
    <property type="project" value="UniProtKB-KW"/>
</dbReference>
<dbReference type="NCBIfam" id="TIGR02593">
    <property type="entry name" value="CRISPR_cas5"/>
    <property type="match status" value="1"/>
</dbReference>
<evidence type="ECO:0000256" key="1">
    <source>
        <dbReference type="ARBA" id="ARBA00023118"/>
    </source>
</evidence>
<organism evidence="2 3">
    <name type="scientific">Anaerococcus lactolyticus ATCC 51172</name>
    <dbReference type="NCBI Taxonomy" id="525254"/>
    <lineage>
        <taxon>Bacteria</taxon>
        <taxon>Bacillati</taxon>
        <taxon>Bacillota</taxon>
        <taxon>Tissierellia</taxon>
        <taxon>Tissierellales</taxon>
        <taxon>Peptoniphilaceae</taxon>
        <taxon>Anaerococcus</taxon>
    </lineage>
</organism>
<reference evidence="2 3" key="1">
    <citation type="submission" date="2008-10" db="EMBL/GenBank/DDBJ databases">
        <authorList>
            <person name="Qin X."/>
            <person name="Bachman B."/>
            <person name="Battles P."/>
            <person name="Bell A."/>
            <person name="Bess C."/>
            <person name="Bickham C."/>
            <person name="Chaboub L."/>
            <person name="Chen D."/>
            <person name="Coyle M."/>
            <person name="Deiros D.R."/>
            <person name="Dinh H."/>
            <person name="Forbes L."/>
            <person name="Fowler G."/>
            <person name="Francisco L."/>
            <person name="Fu Q."/>
            <person name="Gubbala S."/>
            <person name="Hale W."/>
            <person name="Han Y."/>
            <person name="Hemphill L."/>
            <person name="Highlander S.K."/>
            <person name="Hirani K."/>
            <person name="Hogues M."/>
            <person name="Jackson L."/>
            <person name="Jakkamsetti A."/>
            <person name="Javaid M."/>
            <person name="Jiang H."/>
            <person name="Korchina V."/>
            <person name="Kovar C."/>
            <person name="Lara F."/>
            <person name="Lee S."/>
            <person name="Mata R."/>
            <person name="Mathew T."/>
            <person name="Moen C."/>
            <person name="Morales K."/>
            <person name="Munidasa M."/>
            <person name="Nazareth L."/>
            <person name="Ngo R."/>
            <person name="Nguyen L."/>
            <person name="Okwuonu G."/>
            <person name="Ongeri F."/>
            <person name="Patil S."/>
            <person name="Petrosino J."/>
            <person name="Pham C."/>
            <person name="Pham P."/>
            <person name="Pu L.-L."/>
            <person name="Puazo M."/>
            <person name="Raj R."/>
            <person name="Reid J."/>
            <person name="Rouhana J."/>
            <person name="Saada N."/>
            <person name="Shang Y."/>
            <person name="Simmons D."/>
            <person name="Thornton R."/>
            <person name="Warren J."/>
            <person name="Weissenberger G."/>
            <person name="Zhang J."/>
            <person name="Zhang L."/>
            <person name="Zhou C."/>
            <person name="Zhu D."/>
            <person name="Muzny D."/>
            <person name="Worley K."/>
            <person name="Gibbs R."/>
        </authorList>
    </citation>
    <scope>NUCLEOTIDE SEQUENCE [LARGE SCALE GENOMIC DNA]</scope>
    <source>
        <strain evidence="2 3">ATCC 51172</strain>
    </source>
</reference>
<dbReference type="GO" id="GO:0003723">
    <property type="term" value="F:RNA binding"/>
    <property type="evidence" value="ECO:0007669"/>
    <property type="project" value="InterPro"/>
</dbReference>
<dbReference type="Gene3D" id="3.30.70.2660">
    <property type="match status" value="1"/>
</dbReference>
<dbReference type="NCBIfam" id="TIGR01868">
    <property type="entry name" value="casD_Cas5e"/>
    <property type="match status" value="1"/>
</dbReference>
<protein>
    <submittedName>
        <fullName evidence="2">CRISPR system CASCADE complex protein CasD</fullName>
    </submittedName>
</protein>
<dbReference type="InterPro" id="IPR010147">
    <property type="entry name" value="CRISPR-assoc_prot_CasD"/>
</dbReference>